<sequence>MSSALYDCSGLLPSATTPLSATYCPDGPLSKARIKKISSFKGFSSPHREEEAAKLLLWADLSFWVRSLTTPRSRYMEGAIQTNMMNDSNEVINAEALSIVPAKRKRGRPRKYPSLDDPSSFPDGGDEFHVSSGYRGSNGSKFRQVDAGDVLRDGVTGQAVSGFLEGEFDGGYLLTVRVRNSDTLLRGVVFKPGRFVPVSADNDVAPNAQMIKRNERPLHSEHYSRSHGGSHARHRERNGVAYHLASPTAGSVGLKSRVMSPIPLQAVSPADPTGNMAPLVVQPVSSSNDGALTQNQMASAGNLDSHNLSPTLSEETQPVALQVVHPVAQPTLWGKEVPESTEKGIHDEQGKEALEEAETKPVIWPPIRSSENLEIELVSPQTSPQVASTDSSEAAVKSGSVSDNRIGAGEQPTMFVEPFHAIQPNLMNLSNSEAVPTILENERAGRMTELLQAVQENAMKSQMPEPL</sequence>
<dbReference type="PANTHER" id="PTHR34682">
    <property type="entry name" value="AT HOOK MOTIF-CONTAINING PROTEIN"/>
    <property type="match status" value="1"/>
</dbReference>
<feature type="compositionally biased region" description="Polar residues" evidence="1">
    <location>
        <begin position="380"/>
        <end position="392"/>
    </location>
</feature>
<feature type="region of interest" description="Disordered" evidence="1">
    <location>
        <begin position="338"/>
        <end position="357"/>
    </location>
</feature>
<name>A0AAN7R9M1_TRANT</name>
<comment type="caution">
    <text evidence="2">The sequence shown here is derived from an EMBL/GenBank/DDBJ whole genome shotgun (WGS) entry which is preliminary data.</text>
</comment>
<accession>A0AAN7R9M1</accession>
<evidence type="ECO:0000313" key="2">
    <source>
        <dbReference type="EMBL" id="KAK4797104.1"/>
    </source>
</evidence>
<dbReference type="EMBL" id="JAXQNO010000006">
    <property type="protein sequence ID" value="KAK4797104.1"/>
    <property type="molecule type" value="Genomic_DNA"/>
</dbReference>
<protein>
    <submittedName>
        <fullName evidence="2">Uncharacterized protein</fullName>
    </submittedName>
</protein>
<feature type="region of interest" description="Disordered" evidence="1">
    <location>
        <begin position="105"/>
        <end position="135"/>
    </location>
</feature>
<dbReference type="PANTHER" id="PTHR34682:SF1">
    <property type="entry name" value="PROTEIN METABOLIC NETWORK MODULATOR 1"/>
    <property type="match status" value="1"/>
</dbReference>
<gene>
    <name evidence="2" type="ORF">SAY86_029430</name>
</gene>
<dbReference type="InterPro" id="IPR045881">
    <property type="entry name" value="MNM1-like"/>
</dbReference>
<dbReference type="Proteomes" id="UP001346149">
    <property type="component" value="Unassembled WGS sequence"/>
</dbReference>
<dbReference type="AlphaFoldDB" id="A0AAN7R9M1"/>
<evidence type="ECO:0000313" key="3">
    <source>
        <dbReference type="Proteomes" id="UP001346149"/>
    </source>
</evidence>
<keyword evidence="3" id="KW-1185">Reference proteome</keyword>
<proteinExistence type="predicted"/>
<reference evidence="2 3" key="1">
    <citation type="journal article" date="2023" name="Hortic Res">
        <title>Pangenome of water caltrop reveals structural variations and asymmetric subgenome divergence after allopolyploidization.</title>
        <authorList>
            <person name="Zhang X."/>
            <person name="Chen Y."/>
            <person name="Wang L."/>
            <person name="Yuan Y."/>
            <person name="Fang M."/>
            <person name="Shi L."/>
            <person name="Lu R."/>
            <person name="Comes H.P."/>
            <person name="Ma Y."/>
            <person name="Chen Y."/>
            <person name="Huang G."/>
            <person name="Zhou Y."/>
            <person name="Zheng Z."/>
            <person name="Qiu Y."/>
        </authorList>
    </citation>
    <scope>NUCLEOTIDE SEQUENCE [LARGE SCALE GENOMIC DNA]</scope>
    <source>
        <strain evidence="2">F231</strain>
    </source>
</reference>
<organism evidence="2 3">
    <name type="scientific">Trapa natans</name>
    <name type="common">Water chestnut</name>
    <dbReference type="NCBI Taxonomy" id="22666"/>
    <lineage>
        <taxon>Eukaryota</taxon>
        <taxon>Viridiplantae</taxon>
        <taxon>Streptophyta</taxon>
        <taxon>Embryophyta</taxon>
        <taxon>Tracheophyta</taxon>
        <taxon>Spermatophyta</taxon>
        <taxon>Magnoliopsida</taxon>
        <taxon>eudicotyledons</taxon>
        <taxon>Gunneridae</taxon>
        <taxon>Pentapetalae</taxon>
        <taxon>rosids</taxon>
        <taxon>malvids</taxon>
        <taxon>Myrtales</taxon>
        <taxon>Lythraceae</taxon>
        <taxon>Trapa</taxon>
    </lineage>
</organism>
<evidence type="ECO:0000256" key="1">
    <source>
        <dbReference type="SAM" id="MobiDB-lite"/>
    </source>
</evidence>
<feature type="region of interest" description="Disordered" evidence="1">
    <location>
        <begin position="380"/>
        <end position="405"/>
    </location>
</feature>